<proteinExistence type="predicted"/>
<evidence type="ECO:0000259" key="5">
    <source>
        <dbReference type="Pfam" id="PF00891"/>
    </source>
</evidence>
<dbReference type="PROSITE" id="PS51683">
    <property type="entry name" value="SAM_OMT_II"/>
    <property type="match status" value="1"/>
</dbReference>
<dbReference type="Proteomes" id="UP000319576">
    <property type="component" value="Chromosome"/>
</dbReference>
<dbReference type="Pfam" id="PF00891">
    <property type="entry name" value="Methyltransf_2"/>
    <property type="match status" value="1"/>
</dbReference>
<keyword evidence="2 7" id="KW-0808">Transferase</keyword>
<evidence type="ECO:0000256" key="2">
    <source>
        <dbReference type="ARBA" id="ARBA00022679"/>
    </source>
</evidence>
<dbReference type="EMBL" id="CP036273">
    <property type="protein sequence ID" value="QDU20541.1"/>
    <property type="molecule type" value="Genomic_DNA"/>
</dbReference>
<evidence type="ECO:0000256" key="3">
    <source>
        <dbReference type="ARBA" id="ARBA00022691"/>
    </source>
</evidence>
<evidence type="ECO:0000313" key="7">
    <source>
        <dbReference type="EMBL" id="QDU20541.1"/>
    </source>
</evidence>
<dbReference type="InterPro" id="IPR036388">
    <property type="entry name" value="WH-like_DNA-bd_sf"/>
</dbReference>
<dbReference type="InterPro" id="IPR036390">
    <property type="entry name" value="WH_DNA-bd_sf"/>
</dbReference>
<gene>
    <name evidence="7" type="primary">tcmN</name>
    <name evidence="7" type="ORF">ETAA1_24950</name>
</gene>
<dbReference type="InterPro" id="IPR012967">
    <property type="entry name" value="COMT_dimerisation"/>
</dbReference>
<feature type="active site" description="Proton acceptor" evidence="4">
    <location>
        <position position="244"/>
    </location>
</feature>
<accession>A0A517XSR2</accession>
<dbReference type="PIRSF" id="PIRSF005739">
    <property type="entry name" value="O-mtase"/>
    <property type="match status" value="1"/>
</dbReference>
<keyword evidence="3" id="KW-0949">S-adenosyl-L-methionine</keyword>
<evidence type="ECO:0000256" key="1">
    <source>
        <dbReference type="ARBA" id="ARBA00022603"/>
    </source>
</evidence>
<dbReference type="GO" id="GO:0046983">
    <property type="term" value="F:protein dimerization activity"/>
    <property type="evidence" value="ECO:0007669"/>
    <property type="project" value="InterPro"/>
</dbReference>
<keyword evidence="8" id="KW-1185">Reference proteome</keyword>
<dbReference type="Gene3D" id="1.10.10.10">
    <property type="entry name" value="Winged helix-like DNA-binding domain superfamily/Winged helix DNA-binding domain"/>
    <property type="match status" value="1"/>
</dbReference>
<keyword evidence="1 7" id="KW-0489">Methyltransferase</keyword>
<dbReference type="InterPro" id="IPR029063">
    <property type="entry name" value="SAM-dependent_MTases_sf"/>
</dbReference>
<dbReference type="InterPro" id="IPR001077">
    <property type="entry name" value="COMT_C"/>
</dbReference>
<dbReference type="PANTHER" id="PTHR43712">
    <property type="entry name" value="PUTATIVE (AFU_ORTHOLOGUE AFUA_4G14580)-RELATED"/>
    <property type="match status" value="1"/>
</dbReference>
<reference evidence="7 8" key="1">
    <citation type="submission" date="2019-02" db="EMBL/GenBank/DDBJ databases">
        <title>Deep-cultivation of Planctomycetes and their phenomic and genomic characterization uncovers novel biology.</title>
        <authorList>
            <person name="Wiegand S."/>
            <person name="Jogler M."/>
            <person name="Boedeker C."/>
            <person name="Pinto D."/>
            <person name="Vollmers J."/>
            <person name="Rivas-Marin E."/>
            <person name="Kohn T."/>
            <person name="Peeters S.H."/>
            <person name="Heuer A."/>
            <person name="Rast P."/>
            <person name="Oberbeckmann S."/>
            <person name="Bunk B."/>
            <person name="Jeske O."/>
            <person name="Meyerdierks A."/>
            <person name="Storesund J.E."/>
            <person name="Kallscheuer N."/>
            <person name="Luecker S."/>
            <person name="Lage O.M."/>
            <person name="Pohl T."/>
            <person name="Merkel B.J."/>
            <person name="Hornburger P."/>
            <person name="Mueller R.-W."/>
            <person name="Bruemmer F."/>
            <person name="Labrenz M."/>
            <person name="Spormann A.M."/>
            <person name="Op den Camp H."/>
            <person name="Overmann J."/>
            <person name="Amann R."/>
            <person name="Jetten M.S.M."/>
            <person name="Mascher T."/>
            <person name="Medema M.H."/>
            <person name="Devos D.P."/>
            <person name="Kaster A.-K."/>
            <person name="Ovreas L."/>
            <person name="Rohde M."/>
            <person name="Galperin M.Y."/>
            <person name="Jogler C."/>
        </authorList>
    </citation>
    <scope>NUCLEOTIDE SEQUENCE [LARGE SCALE GENOMIC DNA]</scope>
    <source>
        <strain evidence="7 8">ETA_A1</strain>
    </source>
</reference>
<dbReference type="KEGG" id="uli:ETAA1_24950"/>
<organism evidence="7 8">
    <name type="scientific">Urbifossiella limnaea</name>
    <dbReference type="NCBI Taxonomy" id="2528023"/>
    <lineage>
        <taxon>Bacteria</taxon>
        <taxon>Pseudomonadati</taxon>
        <taxon>Planctomycetota</taxon>
        <taxon>Planctomycetia</taxon>
        <taxon>Gemmatales</taxon>
        <taxon>Gemmataceae</taxon>
        <taxon>Urbifossiella</taxon>
    </lineage>
</organism>
<sequence length="334" mass="35319">MPPPPNAVLFQLIAGKWIAQALSVVARFRVADHLAAGPKTATELAALTGTHTGHLYRVLRALASVGVLDESADMRFALTAVGEYLRGDVPGSMRAVATYCCDPWSWKPWGDLAETVRSGTPAFDRMFGQGVFDYLSQHPDEFATFNEGMTGFSAAESAAAVKAYDFRGYGTIADVGGGHGLLLTTILKADPDSRGVVFDLPGVVDGAAPTIAAAGLAGRCATHAGSFFDTAPAADLHVMKHIIHDWNDEKATQILRRCRAAVHPGGKLVLIEMVIPAAGGDPMGKLLDLEMMVLCDGKERTEAEYAALLAGAGYRLTRVVPTESPACVLEAEPV</sequence>
<dbReference type="EC" id="2.1.1.-" evidence="7"/>
<feature type="domain" description="O-methyltransferase dimerisation" evidence="6">
    <location>
        <begin position="11"/>
        <end position="85"/>
    </location>
</feature>
<feature type="domain" description="O-methyltransferase C-terminal" evidence="5">
    <location>
        <begin position="109"/>
        <end position="315"/>
    </location>
</feature>
<dbReference type="SUPFAM" id="SSF46785">
    <property type="entry name" value="Winged helix' DNA-binding domain"/>
    <property type="match status" value="1"/>
</dbReference>
<dbReference type="GO" id="GO:0008171">
    <property type="term" value="F:O-methyltransferase activity"/>
    <property type="evidence" value="ECO:0007669"/>
    <property type="project" value="InterPro"/>
</dbReference>
<evidence type="ECO:0000259" key="6">
    <source>
        <dbReference type="Pfam" id="PF08100"/>
    </source>
</evidence>
<dbReference type="GO" id="GO:0032259">
    <property type="term" value="P:methylation"/>
    <property type="evidence" value="ECO:0007669"/>
    <property type="project" value="UniProtKB-KW"/>
</dbReference>
<protein>
    <submittedName>
        <fullName evidence="7">Multifunctional cyclase-dehydratase-3-O-methyl transferase TcmN</fullName>
        <ecNumber evidence="7">2.1.1.-</ecNumber>
    </submittedName>
</protein>
<evidence type="ECO:0000256" key="4">
    <source>
        <dbReference type="PIRSR" id="PIRSR005739-1"/>
    </source>
</evidence>
<name>A0A517XSR2_9BACT</name>
<dbReference type="SUPFAM" id="SSF53335">
    <property type="entry name" value="S-adenosyl-L-methionine-dependent methyltransferases"/>
    <property type="match status" value="1"/>
</dbReference>
<dbReference type="PANTHER" id="PTHR43712:SF2">
    <property type="entry name" value="O-METHYLTRANSFERASE CICE"/>
    <property type="match status" value="1"/>
</dbReference>
<dbReference type="Pfam" id="PF08100">
    <property type="entry name" value="Dimerisation"/>
    <property type="match status" value="1"/>
</dbReference>
<dbReference type="Gene3D" id="3.40.50.150">
    <property type="entry name" value="Vaccinia Virus protein VP39"/>
    <property type="match status" value="1"/>
</dbReference>
<dbReference type="RefSeq" id="WP_145238269.1">
    <property type="nucleotide sequence ID" value="NZ_CP036273.1"/>
</dbReference>
<evidence type="ECO:0000313" key="8">
    <source>
        <dbReference type="Proteomes" id="UP000319576"/>
    </source>
</evidence>
<dbReference type="InterPro" id="IPR016461">
    <property type="entry name" value="COMT-like"/>
</dbReference>
<dbReference type="OrthoDB" id="7418600at2"/>
<dbReference type="AlphaFoldDB" id="A0A517XSR2"/>